<keyword evidence="2" id="KW-1185">Reference proteome</keyword>
<sequence>VRSTSGIDLRLNVYWQMESREEQKQSNKLFDELYTACISSHAQPEKQNKVLSAVLLKWRCKLSQLQSKVSLKELRRFGEVSFS</sequence>
<evidence type="ECO:0000313" key="2">
    <source>
        <dbReference type="Proteomes" id="UP001189624"/>
    </source>
</evidence>
<proteinExistence type="predicted"/>
<name>A0AA86SXU8_9FABA</name>
<evidence type="ECO:0000313" key="1">
    <source>
        <dbReference type="EMBL" id="CAJ1974907.1"/>
    </source>
</evidence>
<protein>
    <submittedName>
        <fullName evidence="1">Uncharacterized protein</fullName>
    </submittedName>
</protein>
<accession>A0AA86SXU8</accession>
<dbReference type="AlphaFoldDB" id="A0AA86SXU8"/>
<organism evidence="1 2">
    <name type="scientific">Sphenostylis stenocarpa</name>
    <dbReference type="NCBI Taxonomy" id="92480"/>
    <lineage>
        <taxon>Eukaryota</taxon>
        <taxon>Viridiplantae</taxon>
        <taxon>Streptophyta</taxon>
        <taxon>Embryophyta</taxon>
        <taxon>Tracheophyta</taxon>
        <taxon>Spermatophyta</taxon>
        <taxon>Magnoliopsida</taxon>
        <taxon>eudicotyledons</taxon>
        <taxon>Gunneridae</taxon>
        <taxon>Pentapetalae</taxon>
        <taxon>rosids</taxon>
        <taxon>fabids</taxon>
        <taxon>Fabales</taxon>
        <taxon>Fabaceae</taxon>
        <taxon>Papilionoideae</taxon>
        <taxon>50 kb inversion clade</taxon>
        <taxon>NPAAA clade</taxon>
        <taxon>indigoferoid/millettioid clade</taxon>
        <taxon>Phaseoleae</taxon>
        <taxon>Sphenostylis</taxon>
    </lineage>
</organism>
<dbReference type="Proteomes" id="UP001189624">
    <property type="component" value="Chromosome 9"/>
</dbReference>
<feature type="non-terminal residue" evidence="1">
    <location>
        <position position="1"/>
    </location>
</feature>
<dbReference type="Gramene" id="rna-AYBTSS11_LOCUS26994">
    <property type="protein sequence ID" value="CAJ1974907.1"/>
    <property type="gene ID" value="gene-AYBTSS11_LOCUS26994"/>
</dbReference>
<reference evidence="1" key="1">
    <citation type="submission" date="2023-10" db="EMBL/GenBank/DDBJ databases">
        <authorList>
            <person name="Domelevo Entfellner J.-B."/>
        </authorList>
    </citation>
    <scope>NUCLEOTIDE SEQUENCE</scope>
</reference>
<dbReference type="EMBL" id="OY731406">
    <property type="protein sequence ID" value="CAJ1974907.1"/>
    <property type="molecule type" value="Genomic_DNA"/>
</dbReference>
<gene>
    <name evidence="1" type="ORF">AYBTSS11_LOCUS26994</name>
</gene>